<feature type="transmembrane region" description="Helical" evidence="1">
    <location>
        <begin position="33"/>
        <end position="55"/>
    </location>
</feature>
<comment type="caution">
    <text evidence="2">The sequence shown here is derived from an EMBL/GenBank/DDBJ whole genome shotgun (WGS) entry which is preliminary data.</text>
</comment>
<keyword evidence="1" id="KW-0472">Membrane</keyword>
<reference evidence="2" key="1">
    <citation type="submission" date="2020-10" db="EMBL/GenBank/DDBJ databases">
        <authorList>
            <person name="Lu T."/>
            <person name="Wang Q."/>
            <person name="Han X."/>
        </authorList>
    </citation>
    <scope>NUCLEOTIDE SEQUENCE</scope>
    <source>
        <strain evidence="2">WQ 366</strain>
    </source>
</reference>
<proteinExistence type="predicted"/>
<sequence>MILNKRRKIILSIIGLILLLPIIGMQFSNEVNWSGFDFIIAGLLLSTIGLAVELLFQFTKNNTQRFLFLGIILILGFLVWAEMAVGIFGSPFAGS</sequence>
<protein>
    <submittedName>
        <fullName evidence="2">Uncharacterized protein</fullName>
    </submittedName>
</protein>
<keyword evidence="1" id="KW-0812">Transmembrane</keyword>
<name>A0ABS7Z2D1_9SPHI</name>
<organism evidence="2 3">
    <name type="scientific">Sphingobacterium bovistauri</name>
    <dbReference type="NCBI Taxonomy" id="2781959"/>
    <lineage>
        <taxon>Bacteria</taxon>
        <taxon>Pseudomonadati</taxon>
        <taxon>Bacteroidota</taxon>
        <taxon>Sphingobacteriia</taxon>
        <taxon>Sphingobacteriales</taxon>
        <taxon>Sphingobacteriaceae</taxon>
        <taxon>Sphingobacterium</taxon>
    </lineage>
</organism>
<gene>
    <name evidence="2" type="ORF">IPZ78_01050</name>
</gene>
<keyword evidence="3" id="KW-1185">Reference proteome</keyword>
<dbReference type="EMBL" id="JADEYP010000001">
    <property type="protein sequence ID" value="MCA5003732.1"/>
    <property type="molecule type" value="Genomic_DNA"/>
</dbReference>
<feature type="transmembrane region" description="Helical" evidence="1">
    <location>
        <begin position="9"/>
        <end position="27"/>
    </location>
</feature>
<dbReference type="Proteomes" id="UP001165302">
    <property type="component" value="Unassembled WGS sequence"/>
</dbReference>
<keyword evidence="1" id="KW-1133">Transmembrane helix</keyword>
<evidence type="ECO:0000256" key="1">
    <source>
        <dbReference type="SAM" id="Phobius"/>
    </source>
</evidence>
<feature type="transmembrane region" description="Helical" evidence="1">
    <location>
        <begin position="67"/>
        <end position="89"/>
    </location>
</feature>
<evidence type="ECO:0000313" key="3">
    <source>
        <dbReference type="Proteomes" id="UP001165302"/>
    </source>
</evidence>
<evidence type="ECO:0000313" key="2">
    <source>
        <dbReference type="EMBL" id="MCA5003732.1"/>
    </source>
</evidence>
<accession>A0ABS7Z2D1</accession>